<evidence type="ECO:0000259" key="6">
    <source>
        <dbReference type="PROSITE" id="PS50977"/>
    </source>
</evidence>
<dbReference type="InterPro" id="IPR009057">
    <property type="entry name" value="Homeodomain-like_sf"/>
</dbReference>
<dbReference type="Proteomes" id="UP000812013">
    <property type="component" value="Unassembled WGS sequence"/>
</dbReference>
<keyword evidence="3" id="KW-0804">Transcription</keyword>
<evidence type="ECO:0000256" key="1">
    <source>
        <dbReference type="ARBA" id="ARBA00023015"/>
    </source>
</evidence>
<feature type="domain" description="HTH tetR-type" evidence="6">
    <location>
        <begin position="34"/>
        <end position="94"/>
    </location>
</feature>
<dbReference type="InterPro" id="IPR050109">
    <property type="entry name" value="HTH-type_TetR-like_transc_reg"/>
</dbReference>
<dbReference type="SUPFAM" id="SSF48498">
    <property type="entry name" value="Tetracyclin repressor-like, C-terminal domain"/>
    <property type="match status" value="1"/>
</dbReference>
<accession>A0ABS6Z3R1</accession>
<feature type="region of interest" description="Disordered" evidence="5">
    <location>
        <begin position="223"/>
        <end position="269"/>
    </location>
</feature>
<gene>
    <name evidence="7" type="ORF">GPJ59_10715</name>
</gene>
<keyword evidence="1" id="KW-0805">Transcription regulation</keyword>
<dbReference type="Gene3D" id="1.10.357.10">
    <property type="entry name" value="Tetracycline Repressor, domain 2"/>
    <property type="match status" value="1"/>
</dbReference>
<evidence type="ECO:0000256" key="5">
    <source>
        <dbReference type="SAM" id="MobiDB-lite"/>
    </source>
</evidence>
<dbReference type="PANTHER" id="PTHR30055:SF234">
    <property type="entry name" value="HTH-TYPE TRANSCRIPTIONAL REGULATOR BETI"/>
    <property type="match status" value="1"/>
</dbReference>
<proteinExistence type="predicted"/>
<protein>
    <submittedName>
        <fullName evidence="7">TetR family transcriptional regulator</fullName>
    </submittedName>
</protein>
<evidence type="ECO:0000313" key="7">
    <source>
        <dbReference type="EMBL" id="MBW5482342.1"/>
    </source>
</evidence>
<dbReference type="PROSITE" id="PS50977">
    <property type="entry name" value="HTH_TETR_2"/>
    <property type="match status" value="1"/>
</dbReference>
<evidence type="ECO:0000256" key="2">
    <source>
        <dbReference type="ARBA" id="ARBA00023125"/>
    </source>
</evidence>
<organism evidence="7 8">
    <name type="scientific">Streptomyces bambusae</name>
    <dbReference type="NCBI Taxonomy" id="1550616"/>
    <lineage>
        <taxon>Bacteria</taxon>
        <taxon>Bacillati</taxon>
        <taxon>Actinomycetota</taxon>
        <taxon>Actinomycetes</taxon>
        <taxon>Kitasatosporales</taxon>
        <taxon>Streptomycetaceae</taxon>
        <taxon>Streptomyces</taxon>
    </lineage>
</organism>
<dbReference type="InterPro" id="IPR036271">
    <property type="entry name" value="Tet_transcr_reg_TetR-rel_C_sf"/>
</dbReference>
<dbReference type="InterPro" id="IPR023772">
    <property type="entry name" value="DNA-bd_HTH_TetR-type_CS"/>
</dbReference>
<feature type="compositionally biased region" description="Basic and acidic residues" evidence="5">
    <location>
        <begin position="11"/>
        <end position="32"/>
    </location>
</feature>
<feature type="DNA-binding region" description="H-T-H motif" evidence="4">
    <location>
        <begin position="57"/>
        <end position="76"/>
    </location>
</feature>
<evidence type="ECO:0000256" key="3">
    <source>
        <dbReference type="ARBA" id="ARBA00023163"/>
    </source>
</evidence>
<reference evidence="7 8" key="1">
    <citation type="submission" date="2019-12" db="EMBL/GenBank/DDBJ databases">
        <title>Genome sequence of Streptomyces bambusae.</title>
        <authorList>
            <person name="Bansal K."/>
            <person name="Choksket S."/>
            <person name="Korpole S."/>
            <person name="Patil P.B."/>
        </authorList>
    </citation>
    <scope>NUCLEOTIDE SEQUENCE [LARGE SCALE GENOMIC DNA]</scope>
    <source>
        <strain evidence="7 8">SK60</strain>
    </source>
</reference>
<keyword evidence="2 4" id="KW-0238">DNA-binding</keyword>
<dbReference type="Pfam" id="PF00440">
    <property type="entry name" value="TetR_N"/>
    <property type="match status" value="1"/>
</dbReference>
<dbReference type="PANTHER" id="PTHR30055">
    <property type="entry name" value="HTH-TYPE TRANSCRIPTIONAL REGULATOR RUTR"/>
    <property type="match status" value="1"/>
</dbReference>
<sequence length="269" mass="28704">MHVPTRPGGRNADHREGPHMTNHERAGIKQERAGRTRALLVQAAGEEFAHRGYAGTSLTRISRAAMATIGALTFHFPAKHELAEAVCERGCELTRLAVAQTVDEAHSPAEAVAEITQVLAGLLEKQPVVQAAARLSRELPMRHDWHDAWVPAVRTLLAEARRTGELTEEGDPEMVGVLVACVVSNLELSALRAHTSPTGVAWSVRGRLAEAWEVLWTGITSRRQGRPALGGDTSPGPGAEARAAGPDGHTPATEQPRTPPGPDDSTPTS</sequence>
<dbReference type="PROSITE" id="PS01081">
    <property type="entry name" value="HTH_TETR_1"/>
    <property type="match status" value="1"/>
</dbReference>
<name>A0ABS6Z3R1_9ACTN</name>
<dbReference type="EMBL" id="WTFF01000054">
    <property type="protein sequence ID" value="MBW5482342.1"/>
    <property type="molecule type" value="Genomic_DNA"/>
</dbReference>
<comment type="caution">
    <text evidence="7">The sequence shown here is derived from an EMBL/GenBank/DDBJ whole genome shotgun (WGS) entry which is preliminary data.</text>
</comment>
<feature type="region of interest" description="Disordered" evidence="5">
    <location>
        <begin position="1"/>
        <end position="32"/>
    </location>
</feature>
<dbReference type="SUPFAM" id="SSF46689">
    <property type="entry name" value="Homeodomain-like"/>
    <property type="match status" value="1"/>
</dbReference>
<dbReference type="InterPro" id="IPR001647">
    <property type="entry name" value="HTH_TetR"/>
</dbReference>
<evidence type="ECO:0000256" key="4">
    <source>
        <dbReference type="PROSITE-ProRule" id="PRU00335"/>
    </source>
</evidence>
<evidence type="ECO:0000313" key="8">
    <source>
        <dbReference type="Proteomes" id="UP000812013"/>
    </source>
</evidence>
<feature type="compositionally biased region" description="Low complexity" evidence="5">
    <location>
        <begin position="235"/>
        <end position="248"/>
    </location>
</feature>
<keyword evidence="8" id="KW-1185">Reference proteome</keyword>